<keyword evidence="6" id="KW-0865">Zymogen</keyword>
<dbReference type="PROSITE" id="PS50208">
    <property type="entry name" value="CASPASE_P20"/>
    <property type="match status" value="1"/>
</dbReference>
<keyword evidence="3" id="KW-0053">Apoptosis</keyword>
<sequence length="271" mass="31007">LKNLLVESIDNNNGNCPSPAFFDEKEVYRNFSSPRGLALIINNRVFKEMVERVGTEVDGRNLENLFSQLCYQLCVLKDLTAKEMLQAIQSFARRREHGLLDSCVVCVLTHGENDKLFGVDDKPLSVHEFVSQLNAINCPPLAQKPKIFILQACRGGMHFSCLRLLVLYLLINGFCQFDAIVFRLPVEADFLIACATVPGYVSWRNNIRGSWFIQSICEVFAKFAKQLEIVDMLTLVNRRVAEEYESSRDSYKQIPECSTRLRKKFFFFPGL</sequence>
<organism evidence="10">
    <name type="scientific">Enterobius vermicularis</name>
    <name type="common">Human pinworm</name>
    <dbReference type="NCBI Taxonomy" id="51028"/>
    <lineage>
        <taxon>Eukaryota</taxon>
        <taxon>Metazoa</taxon>
        <taxon>Ecdysozoa</taxon>
        <taxon>Nematoda</taxon>
        <taxon>Chromadorea</taxon>
        <taxon>Rhabditida</taxon>
        <taxon>Spirurina</taxon>
        <taxon>Oxyuridomorpha</taxon>
        <taxon>Oxyuroidea</taxon>
        <taxon>Oxyuridae</taxon>
        <taxon>Enterobius</taxon>
    </lineage>
</organism>
<feature type="domain" description="Caspase family p20" evidence="9">
    <location>
        <begin position="34"/>
        <end position="157"/>
    </location>
</feature>
<keyword evidence="2" id="KW-0645">Protease</keyword>
<evidence type="ECO:0000256" key="6">
    <source>
        <dbReference type="ARBA" id="ARBA00023145"/>
    </source>
</evidence>
<protein>
    <submittedName>
        <fullName evidence="10">CASPASE_P20 domain-containing protein</fullName>
    </submittedName>
</protein>
<evidence type="ECO:0000313" key="10">
    <source>
        <dbReference type="WBParaSite" id="EVEC_0000260601-mRNA-1"/>
    </source>
</evidence>
<evidence type="ECO:0000256" key="2">
    <source>
        <dbReference type="ARBA" id="ARBA00022670"/>
    </source>
</evidence>
<dbReference type="Gene3D" id="3.40.50.1460">
    <property type="match status" value="1"/>
</dbReference>
<dbReference type="GO" id="GO:0006508">
    <property type="term" value="P:proteolysis"/>
    <property type="evidence" value="ECO:0007669"/>
    <property type="project" value="UniProtKB-KW"/>
</dbReference>
<dbReference type="InterPro" id="IPR002138">
    <property type="entry name" value="Pept_C14_p10"/>
</dbReference>
<name>A0A0N4UYF3_ENTVE</name>
<proteinExistence type="inferred from homology"/>
<dbReference type="PANTHER" id="PTHR47901">
    <property type="entry name" value="CASPASE RECRUITMENT DOMAIN-CONTAINING PROTEIN 18"/>
    <property type="match status" value="1"/>
</dbReference>
<keyword evidence="5" id="KW-0788">Thiol protease</keyword>
<dbReference type="WBParaSite" id="EVEC_0000260601-mRNA-1">
    <property type="protein sequence ID" value="EVEC_0000260601-mRNA-1"/>
    <property type="gene ID" value="EVEC_0000260601"/>
</dbReference>
<dbReference type="PROSITE" id="PS01121">
    <property type="entry name" value="CASPASE_HIS"/>
    <property type="match status" value="1"/>
</dbReference>
<dbReference type="PROSITE" id="PS50207">
    <property type="entry name" value="CASPASE_P10"/>
    <property type="match status" value="1"/>
</dbReference>
<dbReference type="PANTHER" id="PTHR47901:SF8">
    <property type="entry name" value="CASPASE-3"/>
    <property type="match status" value="1"/>
</dbReference>
<dbReference type="CDD" id="cd00032">
    <property type="entry name" value="CASc"/>
    <property type="match status" value="1"/>
</dbReference>
<dbReference type="PRINTS" id="PR00376">
    <property type="entry name" value="IL1BCENZYME"/>
</dbReference>
<comment type="similarity">
    <text evidence="1 7">Belongs to the peptidase C14A family.</text>
</comment>
<evidence type="ECO:0000256" key="5">
    <source>
        <dbReference type="ARBA" id="ARBA00022807"/>
    </source>
</evidence>
<dbReference type="InterPro" id="IPR033139">
    <property type="entry name" value="Caspase_cys_AS"/>
</dbReference>
<dbReference type="AlphaFoldDB" id="A0A0N4UYF3"/>
<dbReference type="InterPro" id="IPR001309">
    <property type="entry name" value="Pept_C14_p20"/>
</dbReference>
<evidence type="ECO:0000259" key="9">
    <source>
        <dbReference type="PROSITE" id="PS50208"/>
    </source>
</evidence>
<evidence type="ECO:0000256" key="3">
    <source>
        <dbReference type="ARBA" id="ARBA00022703"/>
    </source>
</evidence>
<keyword evidence="4" id="KW-0378">Hydrolase</keyword>
<dbReference type="InterPro" id="IPR015917">
    <property type="entry name" value="Pept_C14A"/>
</dbReference>
<dbReference type="InterPro" id="IPR029030">
    <property type="entry name" value="Caspase-like_dom_sf"/>
</dbReference>
<dbReference type="InterPro" id="IPR002398">
    <property type="entry name" value="Pept_C14"/>
</dbReference>
<evidence type="ECO:0000256" key="7">
    <source>
        <dbReference type="RuleBase" id="RU003971"/>
    </source>
</evidence>
<accession>A0A0N4UYF3</accession>
<feature type="domain" description="Caspase family p10" evidence="8">
    <location>
        <begin position="180"/>
        <end position="269"/>
    </location>
</feature>
<evidence type="ECO:0000256" key="4">
    <source>
        <dbReference type="ARBA" id="ARBA00022801"/>
    </source>
</evidence>
<dbReference type="SUPFAM" id="SSF52129">
    <property type="entry name" value="Caspase-like"/>
    <property type="match status" value="1"/>
</dbReference>
<dbReference type="InterPro" id="IPR011600">
    <property type="entry name" value="Pept_C14_caspase"/>
</dbReference>
<evidence type="ECO:0000259" key="8">
    <source>
        <dbReference type="PROSITE" id="PS50207"/>
    </source>
</evidence>
<dbReference type="GO" id="GO:0004197">
    <property type="term" value="F:cysteine-type endopeptidase activity"/>
    <property type="evidence" value="ECO:0007669"/>
    <property type="project" value="InterPro"/>
</dbReference>
<dbReference type="InterPro" id="IPR016129">
    <property type="entry name" value="Caspase_his_AS"/>
</dbReference>
<dbReference type="Pfam" id="PF00656">
    <property type="entry name" value="Peptidase_C14"/>
    <property type="match status" value="1"/>
</dbReference>
<dbReference type="PROSITE" id="PS01122">
    <property type="entry name" value="CASPASE_CYS"/>
    <property type="match status" value="1"/>
</dbReference>
<dbReference type="GO" id="GO:0006915">
    <property type="term" value="P:apoptotic process"/>
    <property type="evidence" value="ECO:0007669"/>
    <property type="project" value="UniProtKB-KW"/>
</dbReference>
<evidence type="ECO:0000256" key="1">
    <source>
        <dbReference type="ARBA" id="ARBA00010134"/>
    </source>
</evidence>
<dbReference type="SMART" id="SM00115">
    <property type="entry name" value="CASc"/>
    <property type="match status" value="1"/>
</dbReference>
<reference evidence="10" key="1">
    <citation type="submission" date="2016-04" db="UniProtKB">
        <authorList>
            <consortium name="WormBaseParasite"/>
        </authorList>
    </citation>
    <scope>IDENTIFICATION</scope>
</reference>